<evidence type="ECO:0000259" key="9">
    <source>
        <dbReference type="PROSITE" id="PS50011"/>
    </source>
</evidence>
<dbReference type="CDD" id="cd14014">
    <property type="entry name" value="STKc_PknB_like"/>
    <property type="match status" value="1"/>
</dbReference>
<name>A0A9X3X293_9BACT</name>
<dbReference type="PANTHER" id="PTHR43289">
    <property type="entry name" value="MITOGEN-ACTIVATED PROTEIN KINASE KINASE KINASE 20-RELATED"/>
    <property type="match status" value="1"/>
</dbReference>
<dbReference type="InterPro" id="IPR011009">
    <property type="entry name" value="Kinase-like_dom_sf"/>
</dbReference>
<evidence type="ECO:0000313" key="13">
    <source>
        <dbReference type="Proteomes" id="UP001151081"/>
    </source>
</evidence>
<evidence type="ECO:0000256" key="5">
    <source>
        <dbReference type="ARBA" id="ARBA00022840"/>
    </source>
</evidence>
<dbReference type="AlphaFoldDB" id="A0A9X3X293"/>
<dbReference type="PANTHER" id="PTHR43289:SF6">
    <property type="entry name" value="SERINE_THREONINE-PROTEIN KINASE NEKL-3"/>
    <property type="match status" value="1"/>
</dbReference>
<dbReference type="SMART" id="SM00448">
    <property type="entry name" value="REC"/>
    <property type="match status" value="1"/>
</dbReference>
<keyword evidence="2" id="KW-0808">Transferase</keyword>
<keyword evidence="5 7" id="KW-0067">ATP-binding</keyword>
<evidence type="ECO:0000256" key="2">
    <source>
        <dbReference type="ARBA" id="ARBA00022679"/>
    </source>
</evidence>
<accession>A0A9X3X293</accession>
<dbReference type="Proteomes" id="UP001151081">
    <property type="component" value="Unassembled WGS sequence"/>
</dbReference>
<keyword evidence="3 7" id="KW-0547">Nucleotide-binding</keyword>
<evidence type="ECO:0000259" key="11">
    <source>
        <dbReference type="PROSITE" id="PS50125"/>
    </source>
</evidence>
<feature type="domain" description="Response regulatory" evidence="10">
    <location>
        <begin position="290"/>
        <end position="409"/>
    </location>
</feature>
<evidence type="ECO:0000256" key="8">
    <source>
        <dbReference type="SAM" id="MobiDB-lite"/>
    </source>
</evidence>
<evidence type="ECO:0000256" key="1">
    <source>
        <dbReference type="ARBA" id="ARBA00004167"/>
    </source>
</evidence>
<dbReference type="PROSITE" id="PS50125">
    <property type="entry name" value="GUANYLATE_CYCLASE_2"/>
    <property type="match status" value="1"/>
</dbReference>
<feature type="region of interest" description="Disordered" evidence="8">
    <location>
        <begin position="636"/>
        <end position="667"/>
    </location>
</feature>
<dbReference type="PROSITE" id="PS00108">
    <property type="entry name" value="PROTEIN_KINASE_ST"/>
    <property type="match status" value="1"/>
</dbReference>
<dbReference type="GO" id="GO:0004674">
    <property type="term" value="F:protein serine/threonine kinase activity"/>
    <property type="evidence" value="ECO:0007669"/>
    <property type="project" value="TreeGrafter"/>
</dbReference>
<evidence type="ECO:0000256" key="3">
    <source>
        <dbReference type="ARBA" id="ARBA00022741"/>
    </source>
</evidence>
<dbReference type="Pfam" id="PF00069">
    <property type="entry name" value="Pkinase"/>
    <property type="match status" value="1"/>
</dbReference>
<dbReference type="SUPFAM" id="SSF56112">
    <property type="entry name" value="Protein kinase-like (PK-like)"/>
    <property type="match status" value="1"/>
</dbReference>
<gene>
    <name evidence="12" type="ORF">KEG57_06075</name>
</gene>
<organism evidence="12 13">
    <name type="scientific">Polyangium jinanense</name>
    <dbReference type="NCBI Taxonomy" id="2829994"/>
    <lineage>
        <taxon>Bacteria</taxon>
        <taxon>Pseudomonadati</taxon>
        <taxon>Myxococcota</taxon>
        <taxon>Polyangia</taxon>
        <taxon>Polyangiales</taxon>
        <taxon>Polyangiaceae</taxon>
        <taxon>Polyangium</taxon>
    </lineage>
</organism>
<evidence type="ECO:0000259" key="10">
    <source>
        <dbReference type="PROSITE" id="PS50110"/>
    </source>
</evidence>
<dbReference type="SMART" id="SM00044">
    <property type="entry name" value="CYCc"/>
    <property type="match status" value="1"/>
</dbReference>
<dbReference type="SUPFAM" id="SSF55073">
    <property type="entry name" value="Nucleotide cyclase"/>
    <property type="match status" value="1"/>
</dbReference>
<dbReference type="EMBL" id="JAGTJJ010000002">
    <property type="protein sequence ID" value="MDC3980056.1"/>
    <property type="molecule type" value="Genomic_DNA"/>
</dbReference>
<comment type="caution">
    <text evidence="12">The sequence shown here is derived from an EMBL/GenBank/DDBJ whole genome shotgun (WGS) entry which is preliminary data.</text>
</comment>
<dbReference type="GO" id="GO:0004016">
    <property type="term" value="F:adenylate cyclase activity"/>
    <property type="evidence" value="ECO:0007669"/>
    <property type="project" value="UniProtKB-ARBA"/>
</dbReference>
<dbReference type="GO" id="GO:0000160">
    <property type="term" value="P:phosphorelay signal transduction system"/>
    <property type="evidence" value="ECO:0007669"/>
    <property type="project" value="InterPro"/>
</dbReference>
<dbReference type="PROSITE" id="PS00107">
    <property type="entry name" value="PROTEIN_KINASE_ATP"/>
    <property type="match status" value="1"/>
</dbReference>
<dbReference type="GO" id="GO:0005524">
    <property type="term" value="F:ATP binding"/>
    <property type="evidence" value="ECO:0007669"/>
    <property type="project" value="UniProtKB-UniRule"/>
</dbReference>
<feature type="domain" description="Protein kinase" evidence="9">
    <location>
        <begin position="10"/>
        <end position="278"/>
    </location>
</feature>
<evidence type="ECO:0000256" key="6">
    <source>
        <dbReference type="PROSITE-ProRule" id="PRU00169"/>
    </source>
</evidence>
<dbReference type="PROSITE" id="PS50011">
    <property type="entry name" value="PROTEIN_KINASE_DOM"/>
    <property type="match status" value="1"/>
</dbReference>
<dbReference type="InterPro" id="IPR029787">
    <property type="entry name" value="Nucleotide_cyclase"/>
</dbReference>
<dbReference type="PROSITE" id="PS50110">
    <property type="entry name" value="RESPONSE_REGULATORY"/>
    <property type="match status" value="1"/>
</dbReference>
<evidence type="ECO:0000313" key="12">
    <source>
        <dbReference type="EMBL" id="MDC3980056.1"/>
    </source>
</evidence>
<evidence type="ECO:0000256" key="4">
    <source>
        <dbReference type="ARBA" id="ARBA00022777"/>
    </source>
</evidence>
<dbReference type="InterPro" id="IPR017441">
    <property type="entry name" value="Protein_kinase_ATP_BS"/>
</dbReference>
<dbReference type="InterPro" id="IPR001789">
    <property type="entry name" value="Sig_transdc_resp-reg_receiver"/>
</dbReference>
<keyword evidence="6" id="KW-0597">Phosphoprotein</keyword>
<dbReference type="CDD" id="cd17536">
    <property type="entry name" value="REC_YesN-like"/>
    <property type="match status" value="1"/>
</dbReference>
<dbReference type="GO" id="GO:0009190">
    <property type="term" value="P:cyclic nucleotide biosynthetic process"/>
    <property type="evidence" value="ECO:0007669"/>
    <property type="project" value="InterPro"/>
</dbReference>
<sequence length="667" mass="73098">MSQRFIAGKYELVRQIGRGAMGYIWEALDQHLRRRVALKLMSPDHVASPTARTRFDREAKAIAQLKNQHVVQIYDYGIDEGSPYIVMELLEGEDFESRLERIERIPLGALVPIVTQAAIGLAAAHAKGIVHRDFKPANVFMARGEADETVKILDFGVVSMLTSEDDPTEDELQLTSAGSIVGTPLYMSPEQIRCGAVDLRSDLWSLAVLAYRALTGQHPFPGQWLGMLMVRICTDPFPAPSTLLKELPPEVDRFFERALAKDPDKRFRSAREFASAFAALAERKEQGTAKILVVDDEPDVPHLIKQRFRQQIKKEVYHFVFATNGESALEELRKHGDIDVVLTDINMPGMDGLTFLSRVGDVNPIVRTIIVSAYGDMTNIRTAMNRGAFDFLVKPIDFKDLEVTIEKTLKHVTELRTNVRSTEENSVLRMFVSPSLVDRLRSASPFGAIDTWQGTVVFIDVAGFHANSKTQAPNERVRTLNANFEVIVPAVTNRGGVVDKFLGDAVMATFRGDHHVARALEASLDVRMQLRTLALRAGQDSPFALGVSIGVATGEMLSGEIGSKAFGRLDYTILGEVPRTAAMLQAAATKNQILMNRSAFDVARDSFDCVPMHPNTSEPIEAFELVRRAGGDLIGGRGGPNSMAETIDLSGGPSGGNAATGGGSPLI</sequence>
<dbReference type="Pfam" id="PF00072">
    <property type="entry name" value="Response_reg"/>
    <property type="match status" value="1"/>
</dbReference>
<dbReference type="Gene3D" id="1.10.510.10">
    <property type="entry name" value="Transferase(Phosphotransferase) domain 1"/>
    <property type="match status" value="1"/>
</dbReference>
<dbReference type="Gene3D" id="3.30.200.20">
    <property type="entry name" value="Phosphorylase Kinase, domain 1"/>
    <property type="match status" value="1"/>
</dbReference>
<dbReference type="Gene3D" id="3.30.70.1230">
    <property type="entry name" value="Nucleotide cyclase"/>
    <property type="match status" value="1"/>
</dbReference>
<feature type="binding site" evidence="7">
    <location>
        <position position="39"/>
    </location>
    <ligand>
        <name>ATP</name>
        <dbReference type="ChEBI" id="CHEBI:30616"/>
    </ligand>
</feature>
<dbReference type="SUPFAM" id="SSF52172">
    <property type="entry name" value="CheY-like"/>
    <property type="match status" value="1"/>
</dbReference>
<dbReference type="Gene3D" id="3.40.50.2300">
    <property type="match status" value="1"/>
</dbReference>
<dbReference type="InterPro" id="IPR011006">
    <property type="entry name" value="CheY-like_superfamily"/>
</dbReference>
<protein>
    <submittedName>
        <fullName evidence="12">Protein kinase</fullName>
    </submittedName>
</protein>
<reference evidence="12 13" key="1">
    <citation type="submission" date="2021-04" db="EMBL/GenBank/DDBJ databases">
        <title>Genome analysis of Polyangium sp.</title>
        <authorList>
            <person name="Li Y."/>
            <person name="Wang J."/>
        </authorList>
    </citation>
    <scope>NUCLEOTIDE SEQUENCE [LARGE SCALE GENOMIC DNA]</scope>
    <source>
        <strain evidence="12 13">SDU14</strain>
    </source>
</reference>
<dbReference type="GO" id="GO:0016020">
    <property type="term" value="C:membrane"/>
    <property type="evidence" value="ECO:0007669"/>
    <property type="project" value="UniProtKB-SubCell"/>
</dbReference>
<dbReference type="InterPro" id="IPR001054">
    <property type="entry name" value="A/G_cyclase"/>
</dbReference>
<dbReference type="CDD" id="cd07302">
    <property type="entry name" value="CHD"/>
    <property type="match status" value="1"/>
</dbReference>
<dbReference type="InterPro" id="IPR008271">
    <property type="entry name" value="Ser/Thr_kinase_AS"/>
</dbReference>
<feature type="modified residue" description="4-aspartylphosphate" evidence="6">
    <location>
        <position position="344"/>
    </location>
</feature>
<keyword evidence="13" id="KW-1185">Reference proteome</keyword>
<dbReference type="Pfam" id="PF00211">
    <property type="entry name" value="Guanylate_cyc"/>
    <property type="match status" value="1"/>
</dbReference>
<keyword evidence="4 12" id="KW-0418">Kinase</keyword>
<dbReference type="InterPro" id="IPR000719">
    <property type="entry name" value="Prot_kinase_dom"/>
</dbReference>
<comment type="subcellular location">
    <subcellularLocation>
        <location evidence="1">Membrane</location>
        <topology evidence="1">Single-pass membrane protein</topology>
    </subcellularLocation>
</comment>
<evidence type="ECO:0000256" key="7">
    <source>
        <dbReference type="PROSITE-ProRule" id="PRU10141"/>
    </source>
</evidence>
<proteinExistence type="predicted"/>
<dbReference type="RefSeq" id="WP_272417087.1">
    <property type="nucleotide sequence ID" value="NZ_JAGTJJ010000002.1"/>
</dbReference>
<feature type="compositionally biased region" description="Gly residues" evidence="8">
    <location>
        <begin position="652"/>
        <end position="667"/>
    </location>
</feature>
<feature type="domain" description="Guanylate cyclase" evidence="11">
    <location>
        <begin position="455"/>
        <end position="585"/>
    </location>
</feature>